<dbReference type="Proteomes" id="UP001257914">
    <property type="component" value="Unassembled WGS sequence"/>
</dbReference>
<dbReference type="EMBL" id="JAWCUA010000001">
    <property type="protein sequence ID" value="MDU0111482.1"/>
    <property type="molecule type" value="Genomic_DNA"/>
</dbReference>
<evidence type="ECO:0000313" key="2">
    <source>
        <dbReference type="Proteomes" id="UP001257914"/>
    </source>
</evidence>
<proteinExistence type="predicted"/>
<protein>
    <recommendedName>
        <fullName evidence="3">Solute-binding protein family 3/N-terminal domain-containing protein</fullName>
    </recommendedName>
</protein>
<evidence type="ECO:0000313" key="1">
    <source>
        <dbReference type="EMBL" id="MDU0111482.1"/>
    </source>
</evidence>
<keyword evidence="2" id="KW-1185">Reference proteome</keyword>
<comment type="caution">
    <text evidence="1">The sequence shown here is derived from an EMBL/GenBank/DDBJ whole genome shotgun (WGS) entry which is preliminary data.</text>
</comment>
<sequence length="233" mass="26319">MNLTLVPNHIKFLLALVALGVWGEPCYSQDKNEPYIISYVEHDGIINYYVPLLKKAYKKLGITPEFSQINDQRALRLLNDGVIDADTAKSLESIDSYDAITYLPTPISRIEVFLICQNNEVCDLSLLANPEKSMALIGANEFYSELLTDSEIKQVELVSFDTLFKIFDQVKVDAAIIVLDAYTKSKLLKYPNHFLIQEKLGFHLINQKHKALILPLEKAIAEVLAEGNFAIKQ</sequence>
<accession>A0ABU3QVL6</accession>
<name>A0ABU3QVL6_9GAMM</name>
<gene>
    <name evidence="1" type="ORF">RT723_00310</name>
</gene>
<dbReference type="SUPFAM" id="SSF53850">
    <property type="entry name" value="Periplasmic binding protein-like II"/>
    <property type="match status" value="1"/>
</dbReference>
<reference evidence="1 2" key="1">
    <citation type="submission" date="2023-10" db="EMBL/GenBank/DDBJ databases">
        <title>Psychrosphaera aquimaarina strain SW33 isolated from seawater.</title>
        <authorList>
            <person name="Bayburt H."/>
            <person name="Kim J.M."/>
            <person name="Choi B.J."/>
            <person name="Jeon C.O."/>
        </authorList>
    </citation>
    <scope>NUCLEOTIDE SEQUENCE [LARGE SCALE GENOMIC DNA]</scope>
    <source>
        <strain evidence="1 2">KCTC 52743</strain>
    </source>
</reference>
<organism evidence="1 2">
    <name type="scientific">Psychrosphaera aquimarina</name>
    <dbReference type="NCBI Taxonomy" id="2044854"/>
    <lineage>
        <taxon>Bacteria</taxon>
        <taxon>Pseudomonadati</taxon>
        <taxon>Pseudomonadota</taxon>
        <taxon>Gammaproteobacteria</taxon>
        <taxon>Alteromonadales</taxon>
        <taxon>Pseudoalteromonadaceae</taxon>
        <taxon>Psychrosphaera</taxon>
    </lineage>
</organism>
<dbReference type="RefSeq" id="WP_315945441.1">
    <property type="nucleotide sequence ID" value="NZ_JAWCUA010000001.1"/>
</dbReference>
<evidence type="ECO:0008006" key="3">
    <source>
        <dbReference type="Google" id="ProtNLM"/>
    </source>
</evidence>